<dbReference type="PANTHER" id="PTHR11552">
    <property type="entry name" value="GLUCOSE-METHANOL-CHOLINE GMC OXIDOREDUCTASE"/>
    <property type="match status" value="1"/>
</dbReference>
<dbReference type="AlphaFoldDB" id="A1CN03"/>
<proteinExistence type="inferred from homology"/>
<dbReference type="Pfam" id="PF05199">
    <property type="entry name" value="GMC_oxred_C"/>
    <property type="match status" value="1"/>
</dbReference>
<dbReference type="GO" id="GO:0044550">
    <property type="term" value="P:secondary metabolite biosynthetic process"/>
    <property type="evidence" value="ECO:0007669"/>
    <property type="project" value="TreeGrafter"/>
</dbReference>
<dbReference type="Proteomes" id="UP000006701">
    <property type="component" value="Unassembled WGS sequence"/>
</dbReference>
<dbReference type="SUPFAM" id="SSF51905">
    <property type="entry name" value="FAD/NAD(P)-binding domain"/>
    <property type="match status" value="1"/>
</dbReference>
<comment type="similarity">
    <text evidence="1">Belongs to the GMC oxidoreductase family.</text>
</comment>
<dbReference type="HOGENOM" id="CLU_879911_0_0_1"/>
<keyword evidence="4" id="KW-1185">Reference proteome</keyword>
<dbReference type="GO" id="GO:0050660">
    <property type="term" value="F:flavin adenine dinucleotide binding"/>
    <property type="evidence" value="ECO:0007669"/>
    <property type="project" value="InterPro"/>
</dbReference>
<dbReference type="SUPFAM" id="SSF53335">
    <property type="entry name" value="S-adenosyl-L-methionine-dependent methyltransferases"/>
    <property type="match status" value="1"/>
</dbReference>
<accession>A1CN03</accession>
<evidence type="ECO:0000256" key="1">
    <source>
        <dbReference type="ARBA" id="ARBA00010790"/>
    </source>
</evidence>
<dbReference type="GeneID" id="4702140"/>
<dbReference type="STRING" id="344612.A1CN03"/>
<dbReference type="Gene3D" id="3.40.50.150">
    <property type="entry name" value="Vaccinia Virus protein VP39"/>
    <property type="match status" value="1"/>
</dbReference>
<dbReference type="InterPro" id="IPR036188">
    <property type="entry name" value="FAD/NAD-bd_sf"/>
</dbReference>
<evidence type="ECO:0000259" key="2">
    <source>
        <dbReference type="Pfam" id="PF05199"/>
    </source>
</evidence>
<evidence type="ECO:0000313" key="3">
    <source>
        <dbReference type="EMBL" id="EAW08940.1"/>
    </source>
</evidence>
<dbReference type="InterPro" id="IPR029063">
    <property type="entry name" value="SAM-dependent_MTases_sf"/>
</dbReference>
<dbReference type="InterPro" id="IPR007867">
    <property type="entry name" value="GMC_OxRtase_C"/>
</dbReference>
<dbReference type="OrthoDB" id="429813at2759"/>
<reference evidence="3 4" key="1">
    <citation type="journal article" date="2008" name="PLoS Genet.">
        <title>Genomic islands in the pathogenic filamentous fungus Aspergillus fumigatus.</title>
        <authorList>
            <person name="Fedorova N.D."/>
            <person name="Khaldi N."/>
            <person name="Joardar V.S."/>
            <person name="Maiti R."/>
            <person name="Amedeo P."/>
            <person name="Anderson M.J."/>
            <person name="Crabtree J."/>
            <person name="Silva J.C."/>
            <person name="Badger J.H."/>
            <person name="Albarraq A."/>
            <person name="Angiuoli S."/>
            <person name="Bussey H."/>
            <person name="Bowyer P."/>
            <person name="Cotty P.J."/>
            <person name="Dyer P.S."/>
            <person name="Egan A."/>
            <person name="Galens K."/>
            <person name="Fraser-Liggett C.M."/>
            <person name="Haas B.J."/>
            <person name="Inman J.M."/>
            <person name="Kent R."/>
            <person name="Lemieux S."/>
            <person name="Malavazi I."/>
            <person name="Orvis J."/>
            <person name="Roemer T."/>
            <person name="Ronning C.M."/>
            <person name="Sundaram J.P."/>
            <person name="Sutton G."/>
            <person name="Turner G."/>
            <person name="Venter J.C."/>
            <person name="White O.R."/>
            <person name="Whitty B.R."/>
            <person name="Youngman P."/>
            <person name="Wolfe K.H."/>
            <person name="Goldman G.H."/>
            <person name="Wortman J.R."/>
            <person name="Jiang B."/>
            <person name="Denning D.W."/>
            <person name="Nierman W.C."/>
        </authorList>
    </citation>
    <scope>NUCLEOTIDE SEQUENCE [LARGE SCALE GENOMIC DNA]</scope>
    <source>
        <strain evidence="4">ATCC 1007 / CBS 513.65 / DSM 816 / NCTC 3887 / NRRL 1</strain>
    </source>
</reference>
<dbReference type="eggNOG" id="KOG1238">
    <property type="taxonomic scope" value="Eukaryota"/>
</dbReference>
<dbReference type="VEuPathDB" id="FungiDB:ACLA_098820"/>
<sequence length="316" mass="35145">MVRTTLANPSNHSLQAVNLGATALSGLAGTVTNLCKAGLAVQFWPLNRRQCAAYLNLMLPLYQFEKNRHWLEWKDRVEEVAALPAPTTSKPVLLSLVRYLDKAKREADSKLADYLTGAADPLEILLRSKENKVILEEVYAKGPMYEAITGQLCSLLDGVFYPNTDEPFEILELGAGTGDTTLYVVDLLERRGIPFRYRFFDLSASLVAAARRKFAGHSSMQFQTIDIEKPSNSLSDEEIVAWLQKASNTVFHALCVCVMGKKSDSMSVLDSKARVYRVSNLRVVDISSFPLLVPGHPISTIYALPEKIADDMIRCR</sequence>
<dbReference type="InterPro" id="IPR012132">
    <property type="entry name" value="GMC_OxRdtase"/>
</dbReference>
<dbReference type="PANTHER" id="PTHR11552:SF138">
    <property type="entry name" value="DEHYDROGENASE PKFF-RELATED"/>
    <property type="match status" value="1"/>
</dbReference>
<protein>
    <submittedName>
        <fullName evidence="3">GMC oxidoreductase, putative</fullName>
    </submittedName>
</protein>
<dbReference type="EMBL" id="DS027058">
    <property type="protein sequence ID" value="EAW08940.1"/>
    <property type="molecule type" value="Genomic_DNA"/>
</dbReference>
<dbReference type="RefSeq" id="XP_001270366.1">
    <property type="nucleotide sequence ID" value="XM_001270365.1"/>
</dbReference>
<dbReference type="KEGG" id="act:ACLA_098820"/>
<dbReference type="Gene3D" id="3.50.50.60">
    <property type="entry name" value="FAD/NAD(P)-binding domain"/>
    <property type="match status" value="1"/>
</dbReference>
<evidence type="ECO:0000313" key="4">
    <source>
        <dbReference type="Proteomes" id="UP000006701"/>
    </source>
</evidence>
<feature type="domain" description="Glucose-methanol-choline oxidoreductase C-terminal" evidence="2">
    <location>
        <begin position="209"/>
        <end position="304"/>
    </location>
</feature>
<gene>
    <name evidence="3" type="ORF">ACLA_098820</name>
</gene>
<name>A1CN03_ASPCL</name>
<organism evidence="3 4">
    <name type="scientific">Aspergillus clavatus (strain ATCC 1007 / CBS 513.65 / DSM 816 / NCTC 3887 / NRRL 1 / QM 1276 / 107)</name>
    <dbReference type="NCBI Taxonomy" id="344612"/>
    <lineage>
        <taxon>Eukaryota</taxon>
        <taxon>Fungi</taxon>
        <taxon>Dikarya</taxon>
        <taxon>Ascomycota</taxon>
        <taxon>Pezizomycotina</taxon>
        <taxon>Eurotiomycetes</taxon>
        <taxon>Eurotiomycetidae</taxon>
        <taxon>Eurotiales</taxon>
        <taxon>Aspergillaceae</taxon>
        <taxon>Aspergillus</taxon>
        <taxon>Aspergillus subgen. Fumigati</taxon>
    </lineage>
</organism>
<dbReference type="GO" id="GO:0016614">
    <property type="term" value="F:oxidoreductase activity, acting on CH-OH group of donors"/>
    <property type="evidence" value="ECO:0007669"/>
    <property type="project" value="InterPro"/>
</dbReference>